<evidence type="ECO:0000313" key="2">
    <source>
        <dbReference type="EMBL" id="UXI68706.1"/>
    </source>
</evidence>
<proteinExistence type="predicted"/>
<keyword evidence="3" id="KW-1185">Reference proteome</keyword>
<accession>A0ABY6BF95</accession>
<dbReference type="Gene3D" id="2.50.20.10">
    <property type="entry name" value="Lipoprotein localisation LolA/LolB/LppX"/>
    <property type="match status" value="1"/>
</dbReference>
<reference evidence="2" key="1">
    <citation type="submission" date="2022-09" db="EMBL/GenBank/DDBJ databases">
        <title>Tahibacter sp. nov., isolated from a fresh water.</title>
        <authorList>
            <person name="Baek J.H."/>
            <person name="Lee J.K."/>
            <person name="Kim J.M."/>
            <person name="Jeon C.O."/>
        </authorList>
    </citation>
    <scope>NUCLEOTIDE SEQUENCE</scope>
    <source>
        <strain evidence="2">W38</strain>
    </source>
</reference>
<dbReference type="InterPro" id="IPR004564">
    <property type="entry name" value="OM_lipoprot_carrier_LolA-like"/>
</dbReference>
<dbReference type="Pfam" id="PF19574">
    <property type="entry name" value="LolA_3"/>
    <property type="match status" value="1"/>
</dbReference>
<evidence type="ECO:0000313" key="3">
    <source>
        <dbReference type="Proteomes" id="UP001064632"/>
    </source>
</evidence>
<protein>
    <submittedName>
        <fullName evidence="2">Outer membrane lipoprotein carrier protein LolA</fullName>
    </submittedName>
</protein>
<dbReference type="Proteomes" id="UP001064632">
    <property type="component" value="Chromosome"/>
</dbReference>
<dbReference type="EMBL" id="CP104694">
    <property type="protein sequence ID" value="UXI68706.1"/>
    <property type="molecule type" value="Genomic_DNA"/>
</dbReference>
<feature type="signal peptide" evidence="1">
    <location>
        <begin position="1"/>
        <end position="20"/>
    </location>
</feature>
<dbReference type="RefSeq" id="WP_261695665.1">
    <property type="nucleotide sequence ID" value="NZ_CP104694.1"/>
</dbReference>
<feature type="chain" id="PRO_5045975678" evidence="1">
    <location>
        <begin position="21"/>
        <end position="215"/>
    </location>
</feature>
<keyword evidence="1" id="KW-0732">Signal</keyword>
<sequence length="215" mass="22708">MISGIAIALTCLLPPTASLAAPESAAPPDPAALVARLRRDAPALTPYREIRFVQMLDAPLLLAGELAYDADGTLVKRVTAPYSETTRIAGSQVTIERKGKPRRSFSLKRAPALAGFLESFGATLAGDAARLARSYTLASTGNATRWQLDLAPRDAALSKHVTRVRIDGSGDTPRCFRVEEAGGDSSFLLVDTLAAHALAETPTPAALDQLCRTSP</sequence>
<name>A0ABY6BF95_9GAMM</name>
<organism evidence="2 3">
    <name type="scientific">Tahibacter amnicola</name>
    <dbReference type="NCBI Taxonomy" id="2976241"/>
    <lineage>
        <taxon>Bacteria</taxon>
        <taxon>Pseudomonadati</taxon>
        <taxon>Pseudomonadota</taxon>
        <taxon>Gammaproteobacteria</taxon>
        <taxon>Lysobacterales</taxon>
        <taxon>Rhodanobacteraceae</taxon>
        <taxon>Tahibacter</taxon>
    </lineage>
</organism>
<keyword evidence="2" id="KW-0449">Lipoprotein</keyword>
<gene>
    <name evidence="2" type="ORF">N4264_03375</name>
</gene>
<evidence type="ECO:0000256" key="1">
    <source>
        <dbReference type="SAM" id="SignalP"/>
    </source>
</evidence>